<protein>
    <submittedName>
        <fullName evidence="2">Uncharacterized protein</fullName>
    </submittedName>
</protein>
<dbReference type="OrthoDB" id="2438613at2759"/>
<comment type="caution">
    <text evidence="2">The sequence shown here is derived from an EMBL/GenBank/DDBJ whole genome shotgun (WGS) entry which is preliminary data.</text>
</comment>
<feature type="region of interest" description="Disordered" evidence="1">
    <location>
        <begin position="1"/>
        <end position="64"/>
    </location>
</feature>
<dbReference type="Proteomes" id="UP000749646">
    <property type="component" value="Unassembled WGS sequence"/>
</dbReference>
<proteinExistence type="predicted"/>
<evidence type="ECO:0000313" key="3">
    <source>
        <dbReference type="Proteomes" id="UP000749646"/>
    </source>
</evidence>
<dbReference type="EMBL" id="JAAAHW010001463">
    <property type="protein sequence ID" value="KAF9994919.1"/>
    <property type="molecule type" value="Genomic_DNA"/>
</dbReference>
<reference evidence="2" key="1">
    <citation type="journal article" date="2020" name="Fungal Divers.">
        <title>Resolving the Mortierellaceae phylogeny through synthesis of multi-gene phylogenetics and phylogenomics.</title>
        <authorList>
            <person name="Vandepol N."/>
            <person name="Liber J."/>
            <person name="Desiro A."/>
            <person name="Na H."/>
            <person name="Kennedy M."/>
            <person name="Barry K."/>
            <person name="Grigoriev I.V."/>
            <person name="Miller A.N."/>
            <person name="O'Donnell K."/>
            <person name="Stajich J.E."/>
            <person name="Bonito G."/>
        </authorList>
    </citation>
    <scope>NUCLEOTIDE SEQUENCE</scope>
    <source>
        <strain evidence="2">MES-2147</strain>
    </source>
</reference>
<accession>A0A9P6SS06</accession>
<sequence>TPRRRPRYSAKTRTRIKKHDPPEILKQYHWKPWTKVPDKPVGLEAKKNGNPSQQPGQSNPSKRVTALTPKAGLVRGMTWEHPIVTVQAGTLSANIKRAIGDSPLVPEIESCLKEAVRLASDIKRSGQELIGRYIEAIFASSSELSSADRTILHNICPRVSSKVSKGTGQGDHDRGKEDDRKEEQDGADD</sequence>
<evidence type="ECO:0000256" key="1">
    <source>
        <dbReference type="SAM" id="MobiDB-lite"/>
    </source>
</evidence>
<keyword evidence="3" id="KW-1185">Reference proteome</keyword>
<dbReference type="AlphaFoldDB" id="A0A9P6SS06"/>
<feature type="compositionally biased region" description="Basic residues" evidence="1">
    <location>
        <begin position="1"/>
        <end position="18"/>
    </location>
</feature>
<gene>
    <name evidence="2" type="ORF">BGZ65_009441</name>
</gene>
<feature type="compositionally biased region" description="Polar residues" evidence="1">
    <location>
        <begin position="49"/>
        <end position="62"/>
    </location>
</feature>
<feature type="non-terminal residue" evidence="2">
    <location>
        <position position="1"/>
    </location>
</feature>
<evidence type="ECO:0000313" key="2">
    <source>
        <dbReference type="EMBL" id="KAF9994919.1"/>
    </source>
</evidence>
<name>A0A9P6SS06_9FUNG</name>
<feature type="region of interest" description="Disordered" evidence="1">
    <location>
        <begin position="158"/>
        <end position="189"/>
    </location>
</feature>
<organism evidence="2 3">
    <name type="scientific">Modicella reniformis</name>
    <dbReference type="NCBI Taxonomy" id="1440133"/>
    <lineage>
        <taxon>Eukaryota</taxon>
        <taxon>Fungi</taxon>
        <taxon>Fungi incertae sedis</taxon>
        <taxon>Mucoromycota</taxon>
        <taxon>Mortierellomycotina</taxon>
        <taxon>Mortierellomycetes</taxon>
        <taxon>Mortierellales</taxon>
        <taxon>Mortierellaceae</taxon>
        <taxon>Modicella</taxon>
    </lineage>
</organism>
<feature type="compositionally biased region" description="Basic and acidic residues" evidence="1">
    <location>
        <begin position="170"/>
        <end position="189"/>
    </location>
</feature>